<keyword evidence="27" id="KW-1185">Reference proteome</keyword>
<dbReference type="FunFam" id="3.10.250.10:FF:000007">
    <property type="entry name" value="Soluble scavenger receptor cysteine-rich domain-containing protein SSC5D"/>
    <property type="match status" value="3"/>
</dbReference>
<dbReference type="Pfam" id="PF12947">
    <property type="entry name" value="EGF_3"/>
    <property type="match status" value="28"/>
</dbReference>
<feature type="domain" description="P-type" evidence="25">
    <location>
        <begin position="1211"/>
        <end position="1252"/>
    </location>
</feature>
<keyword evidence="15" id="KW-0675">Receptor</keyword>
<dbReference type="PROSITE" id="PS01187">
    <property type="entry name" value="EGF_CA"/>
    <property type="match status" value="11"/>
</dbReference>
<feature type="domain" description="EGF-like" evidence="22">
    <location>
        <begin position="490"/>
        <end position="530"/>
    </location>
</feature>
<dbReference type="InterPro" id="IPR000152">
    <property type="entry name" value="EGF-type_Asp/Asn_hydroxyl_site"/>
</dbReference>
<feature type="domain" description="EGF-like" evidence="22">
    <location>
        <begin position="2792"/>
        <end position="2830"/>
    </location>
</feature>
<feature type="disulfide bond" evidence="20">
    <location>
        <begin position="2098"/>
        <end position="2124"/>
    </location>
</feature>
<feature type="disulfide bond" evidence="19">
    <location>
        <begin position="2623"/>
        <end position="2684"/>
    </location>
</feature>
<dbReference type="InterPro" id="IPR026823">
    <property type="entry name" value="cEGF"/>
</dbReference>
<feature type="domain" description="EGF-like" evidence="22">
    <location>
        <begin position="1009"/>
        <end position="1049"/>
    </location>
</feature>
<feature type="domain" description="EGF-like" evidence="22">
    <location>
        <begin position="2833"/>
        <end position="2872"/>
    </location>
</feature>
<feature type="domain" description="EGF-like" evidence="22">
    <location>
        <begin position="322"/>
        <end position="360"/>
    </location>
</feature>
<dbReference type="InterPro" id="IPR001881">
    <property type="entry name" value="EGF-like_Ca-bd_dom"/>
</dbReference>
<dbReference type="Pfam" id="PF07645">
    <property type="entry name" value="EGF_CA"/>
    <property type="match status" value="7"/>
</dbReference>
<feature type="domain" description="EGF-like" evidence="22">
    <location>
        <begin position="2938"/>
        <end position="2976"/>
    </location>
</feature>
<keyword evidence="7 21" id="KW-0732">Signal</keyword>
<evidence type="ECO:0000256" key="15">
    <source>
        <dbReference type="ARBA" id="ARBA00023170"/>
    </source>
</evidence>
<dbReference type="InterPro" id="IPR000742">
    <property type="entry name" value="EGF"/>
</dbReference>
<keyword evidence="13" id="KW-0472">Membrane</keyword>
<dbReference type="SMART" id="SM00539">
    <property type="entry name" value="NIDO"/>
    <property type="match status" value="1"/>
</dbReference>
<feature type="domain" description="EGF-like" evidence="22">
    <location>
        <begin position="676"/>
        <end position="716"/>
    </location>
</feature>
<keyword evidence="3" id="KW-0964">Secreted</keyword>
<dbReference type="Proteomes" id="UP001174909">
    <property type="component" value="Unassembled WGS sequence"/>
</dbReference>
<evidence type="ECO:0000256" key="20">
    <source>
        <dbReference type="PROSITE-ProRule" id="PRU00779"/>
    </source>
</evidence>
<feature type="domain" description="EGF-like" evidence="22">
    <location>
        <begin position="2049"/>
        <end position="2087"/>
    </location>
</feature>
<evidence type="ECO:0000256" key="7">
    <source>
        <dbReference type="ARBA" id="ARBA00022729"/>
    </source>
</evidence>
<dbReference type="PROSITE" id="PS01186">
    <property type="entry name" value="EGF_2"/>
    <property type="match status" value="25"/>
</dbReference>
<feature type="domain" description="SRCR" evidence="23">
    <location>
        <begin position="2490"/>
        <end position="2592"/>
    </location>
</feature>
<feature type="disulfide bond" evidence="20">
    <location>
        <begin position="1213"/>
        <end position="1239"/>
    </location>
</feature>
<feature type="disulfide bond" evidence="20">
    <location>
        <begin position="1223"/>
        <end position="1238"/>
    </location>
</feature>
<feature type="domain" description="EGF-like" evidence="22">
    <location>
        <begin position="1253"/>
        <end position="1293"/>
    </location>
</feature>
<dbReference type="GO" id="GO:0071944">
    <property type="term" value="C:cell periphery"/>
    <property type="evidence" value="ECO:0007669"/>
    <property type="project" value="UniProtKB-ARBA"/>
</dbReference>
<gene>
    <name evidence="26" type="ORF">GBAR_LOCUS29934</name>
</gene>
<reference evidence="26" key="1">
    <citation type="submission" date="2023-03" db="EMBL/GenBank/DDBJ databases">
        <authorList>
            <person name="Steffen K."/>
            <person name="Cardenas P."/>
        </authorList>
    </citation>
    <scope>NUCLEOTIDE SEQUENCE</scope>
</reference>
<keyword evidence="6" id="KW-0812">Transmembrane</keyword>
<feature type="domain" description="SRCR" evidence="23">
    <location>
        <begin position="1717"/>
        <end position="1772"/>
    </location>
</feature>
<evidence type="ECO:0000256" key="13">
    <source>
        <dbReference type="ARBA" id="ARBA00023136"/>
    </source>
</evidence>
<feature type="domain" description="EGF-like" evidence="22">
    <location>
        <begin position="1901"/>
        <end position="1939"/>
    </location>
</feature>
<feature type="domain" description="EGF-like" evidence="22">
    <location>
        <begin position="1860"/>
        <end position="1900"/>
    </location>
</feature>
<dbReference type="Pfam" id="PF00530">
    <property type="entry name" value="SRCR"/>
    <property type="match status" value="9"/>
</dbReference>
<feature type="disulfide bond" evidence="19">
    <location>
        <begin position="2656"/>
        <end position="2666"/>
    </location>
</feature>
<keyword evidence="11" id="KW-0106">Calcium</keyword>
<dbReference type="SUPFAM" id="SSF57492">
    <property type="entry name" value="Trefoil"/>
    <property type="match status" value="1"/>
</dbReference>
<organism evidence="26 27">
    <name type="scientific">Geodia barretti</name>
    <name type="common">Barrett's horny sponge</name>
    <dbReference type="NCBI Taxonomy" id="519541"/>
    <lineage>
        <taxon>Eukaryota</taxon>
        <taxon>Metazoa</taxon>
        <taxon>Porifera</taxon>
        <taxon>Demospongiae</taxon>
        <taxon>Heteroscleromorpha</taxon>
        <taxon>Tetractinellida</taxon>
        <taxon>Astrophorina</taxon>
        <taxon>Geodiidae</taxon>
        <taxon>Geodia</taxon>
    </lineage>
</organism>
<evidence type="ECO:0000256" key="4">
    <source>
        <dbReference type="ARBA" id="ARBA00022536"/>
    </source>
</evidence>
<feature type="domain" description="NIDO" evidence="24">
    <location>
        <begin position="102"/>
        <end position="274"/>
    </location>
</feature>
<feature type="domain" description="P-type" evidence="25">
    <location>
        <begin position="798"/>
        <end position="839"/>
    </location>
</feature>
<evidence type="ECO:0000256" key="19">
    <source>
        <dbReference type="PROSITE-ProRule" id="PRU00196"/>
    </source>
</evidence>
<keyword evidence="5" id="KW-0645">Protease</keyword>
<dbReference type="InterPro" id="IPR044913">
    <property type="entry name" value="P_trefoil_dom_sf"/>
</dbReference>
<dbReference type="GO" id="GO:0008236">
    <property type="term" value="F:serine-type peptidase activity"/>
    <property type="evidence" value="ECO:0007669"/>
    <property type="project" value="UniProtKB-KW"/>
</dbReference>
<evidence type="ECO:0000256" key="6">
    <source>
        <dbReference type="ARBA" id="ARBA00022692"/>
    </source>
</evidence>
<feature type="domain" description="EGF-like" evidence="22">
    <location>
        <begin position="1294"/>
        <end position="1335"/>
    </location>
</feature>
<feature type="disulfide bond" evidence="19">
    <location>
        <begin position="2446"/>
        <end position="2456"/>
    </location>
</feature>
<feature type="domain" description="P-type" evidence="25">
    <location>
        <begin position="2096"/>
        <end position="2137"/>
    </location>
</feature>
<feature type="domain" description="EGF-like" evidence="22">
    <location>
        <begin position="1050"/>
        <end position="1088"/>
    </location>
</feature>
<dbReference type="PRINTS" id="PR00261">
    <property type="entry name" value="LDLRECEPTOR"/>
</dbReference>
<feature type="domain" description="SRCR" evidence="23">
    <location>
        <begin position="1785"/>
        <end position="1900"/>
    </location>
</feature>
<dbReference type="PROSITE" id="PS51220">
    <property type="entry name" value="NIDO"/>
    <property type="match status" value="1"/>
</dbReference>
<feature type="domain" description="EGF-like" evidence="22">
    <location>
        <begin position="531"/>
        <end position="569"/>
    </location>
</feature>
<comment type="subcellular location">
    <subcellularLocation>
        <location evidence="1">Membrane</location>
        <topology evidence="1">Single-pass membrane protein</topology>
    </subcellularLocation>
    <subcellularLocation>
        <location evidence="2">Secreted</location>
    </subcellularLocation>
</comment>
<dbReference type="SMART" id="SM00181">
    <property type="entry name" value="EGF"/>
    <property type="match status" value="33"/>
</dbReference>
<feature type="domain" description="EGF-like" evidence="22">
    <location>
        <begin position="2138"/>
        <end position="2178"/>
    </location>
</feature>
<feature type="domain" description="EGF-like" evidence="22">
    <location>
        <begin position="361"/>
        <end position="401"/>
    </location>
</feature>
<evidence type="ECO:0000256" key="16">
    <source>
        <dbReference type="ARBA" id="ARBA00023180"/>
    </source>
</evidence>
<dbReference type="InterPro" id="IPR002172">
    <property type="entry name" value="LDrepeatLR_classA_rpt"/>
</dbReference>
<evidence type="ECO:0000259" key="24">
    <source>
        <dbReference type="PROSITE" id="PS51220"/>
    </source>
</evidence>
<feature type="chain" id="PRO_5041270905" evidence="21">
    <location>
        <begin position="37"/>
        <end position="2978"/>
    </location>
</feature>
<dbReference type="GO" id="GO:0007160">
    <property type="term" value="P:cell-matrix adhesion"/>
    <property type="evidence" value="ECO:0007669"/>
    <property type="project" value="InterPro"/>
</dbReference>
<feature type="domain" description="SRCR" evidence="23">
    <location>
        <begin position="2342"/>
        <end position="2478"/>
    </location>
</feature>
<feature type="disulfide bond" evidence="19">
    <location>
        <begin position="1743"/>
        <end position="1753"/>
    </location>
</feature>
<dbReference type="EMBL" id="CASHTH010004213">
    <property type="protein sequence ID" value="CAI8054863.1"/>
    <property type="molecule type" value="Genomic_DNA"/>
</dbReference>
<evidence type="ECO:0000256" key="1">
    <source>
        <dbReference type="ARBA" id="ARBA00004167"/>
    </source>
</evidence>
<dbReference type="Pfam" id="PF12662">
    <property type="entry name" value="cEGF"/>
    <property type="match status" value="1"/>
</dbReference>
<keyword evidence="14 19" id="KW-1015">Disulfide bond</keyword>
<feature type="domain" description="SRCR" evidence="23">
    <location>
        <begin position="1653"/>
        <end position="1718"/>
    </location>
</feature>
<name>A0AA35XDL6_GEOBA</name>
<feature type="domain" description="EGF-like" evidence="22">
    <location>
        <begin position="280"/>
        <end position="321"/>
    </location>
</feature>
<dbReference type="GO" id="GO:0006508">
    <property type="term" value="P:proteolysis"/>
    <property type="evidence" value="ECO:0007669"/>
    <property type="project" value="UniProtKB-KW"/>
</dbReference>
<dbReference type="GO" id="GO:0005509">
    <property type="term" value="F:calcium ion binding"/>
    <property type="evidence" value="ECO:0007669"/>
    <property type="project" value="InterPro"/>
</dbReference>
<evidence type="ECO:0000256" key="21">
    <source>
        <dbReference type="SAM" id="SignalP"/>
    </source>
</evidence>
<dbReference type="SMART" id="SM00018">
    <property type="entry name" value="PD"/>
    <property type="match status" value="3"/>
</dbReference>
<dbReference type="PROSITE" id="PS50026">
    <property type="entry name" value="EGF_3"/>
    <property type="match status" value="33"/>
</dbReference>
<evidence type="ECO:0000256" key="3">
    <source>
        <dbReference type="ARBA" id="ARBA00022525"/>
    </source>
</evidence>
<evidence type="ECO:0000256" key="17">
    <source>
        <dbReference type="PROSITE-ProRule" id="PRU00076"/>
    </source>
</evidence>
<dbReference type="PROSITE" id="PS51448">
    <property type="entry name" value="P_TREFOIL_2"/>
    <property type="match status" value="3"/>
</dbReference>
<dbReference type="CDD" id="cd00111">
    <property type="entry name" value="Trefoil"/>
    <property type="match status" value="1"/>
</dbReference>
<feature type="domain" description="EGF-like" evidence="22">
    <location>
        <begin position="451"/>
        <end position="489"/>
    </location>
</feature>
<evidence type="ECO:0000313" key="27">
    <source>
        <dbReference type="Proteomes" id="UP001174909"/>
    </source>
</evidence>
<feature type="disulfide bond" evidence="19">
    <location>
        <begin position="1599"/>
        <end position="1609"/>
    </location>
</feature>
<dbReference type="SMART" id="SM00179">
    <property type="entry name" value="EGF_CA"/>
    <property type="match status" value="36"/>
</dbReference>
<keyword evidence="9" id="KW-0378">Hydrolase</keyword>
<feature type="domain" description="EGF-like" evidence="22">
    <location>
        <begin position="2179"/>
        <end position="2220"/>
    </location>
</feature>
<comment type="caution">
    <text evidence="19">Lacks conserved residue(s) required for the propagation of feature annotation.</text>
</comment>
<evidence type="ECO:0000256" key="12">
    <source>
        <dbReference type="ARBA" id="ARBA00022989"/>
    </source>
</evidence>
<feature type="disulfide bond" evidence="19">
    <location>
        <begin position="2302"/>
        <end position="2312"/>
    </location>
</feature>
<dbReference type="SUPFAM" id="SSF57184">
    <property type="entry name" value="Growth factor receptor domain"/>
    <property type="match status" value="7"/>
</dbReference>
<keyword evidence="8" id="KW-0677">Repeat</keyword>
<dbReference type="GO" id="GO:0005576">
    <property type="term" value="C:extracellular region"/>
    <property type="evidence" value="ECO:0007669"/>
    <property type="project" value="UniProtKB-SubCell"/>
</dbReference>
<feature type="disulfide bond" evidence="19">
    <location>
        <begin position="1686"/>
        <end position="1696"/>
    </location>
</feature>
<feature type="domain" description="SRCR" evidence="23">
    <location>
        <begin position="2588"/>
        <end position="2685"/>
    </location>
</feature>
<dbReference type="InterPro" id="IPR003886">
    <property type="entry name" value="NIDO_dom"/>
</dbReference>
<feature type="domain" description="EGF-like" evidence="22">
    <location>
        <begin position="758"/>
        <end position="796"/>
    </location>
</feature>
<dbReference type="PRINTS" id="PR00258">
    <property type="entry name" value="SPERACTRCPTR"/>
</dbReference>
<dbReference type="InterPro" id="IPR049883">
    <property type="entry name" value="NOTCH1_EGF-like"/>
</dbReference>
<evidence type="ECO:0000256" key="8">
    <source>
        <dbReference type="ARBA" id="ARBA00022737"/>
    </source>
</evidence>
<feature type="domain" description="SRCR" evidence="23">
    <location>
        <begin position="2718"/>
        <end position="2844"/>
    </location>
</feature>
<dbReference type="Gene3D" id="2.10.25.10">
    <property type="entry name" value="Laminin"/>
    <property type="match status" value="32"/>
</dbReference>
<comment type="caution">
    <text evidence="26">The sequence shown here is derived from an EMBL/GenBank/DDBJ whole genome shotgun (WGS) entry which is preliminary data.</text>
</comment>
<dbReference type="InterPro" id="IPR018097">
    <property type="entry name" value="EGF_Ca-bd_CS"/>
</dbReference>
<feature type="domain" description="EGF-like" evidence="22">
    <location>
        <begin position="922"/>
        <end position="951"/>
    </location>
</feature>
<evidence type="ECO:0000256" key="10">
    <source>
        <dbReference type="ARBA" id="ARBA00022825"/>
    </source>
</evidence>
<dbReference type="InterPro" id="IPR000519">
    <property type="entry name" value="P_trefoil_dom"/>
</dbReference>
<evidence type="ECO:0000259" key="25">
    <source>
        <dbReference type="PROSITE" id="PS51448"/>
    </source>
</evidence>
<dbReference type="InterPro" id="IPR001190">
    <property type="entry name" value="SRCR"/>
</dbReference>
<feature type="disulfide bond" evidence="20">
    <location>
        <begin position="810"/>
        <end position="825"/>
    </location>
</feature>
<feature type="signal peptide" evidence="21">
    <location>
        <begin position="1"/>
        <end position="36"/>
    </location>
</feature>
<dbReference type="PANTHER" id="PTHR24039">
    <property type="entry name" value="FIBRILLIN-RELATED"/>
    <property type="match status" value="1"/>
</dbReference>
<sequence>MTDRNDSRVKRSWTCAMCYWLAWCLVLESAVLVTRAADLLPYDTHQQLPVGNEEAAQIPLTKPFVFLEQNYSALTVHSDGYISLQTTGSSPASKESDPVISVYLSDVDTSGIGQIYYGLETNNSYFLSQFELLVLIYFTNSFSPRELVVVTWSGVGYYQNGTDQTNTFQAVLATDGSSSYVYFLYKNLEWIYGSDTHANLPPVGFTDHTITYTLLPGTNYTNILDFNHYYLDSAKGTAYILSSETGTTSEHALALERLSNVAQQGLWIFRVDSSPIQSADVDECSQGGGAPCSDNATCSNEVGGFFCSCNDGFSGNGLSCLDTDECLSDPCDSNATCSNTASSYICECNTGFSGSGFTCTNINECENATEICDSNATCSDTQGSYECMCNTGYSGDGLSCTNCSDTAGSYECTCFSGYTGDGYTCLDIDECLADPCDENATCSNNNGSFTYIDECLNDPCDSNATCSNTAGSYICECNTGFSGSGFTCTNINECENATEICDSNATCSDTQGSYECMCNTGYSGDGLSCTNINECGEGTHNCDGKATCNDTEGSYECVCNTGYSGDGFICTNIDECSSGGAVCDQNADCSDTAGSYECTCFSGYTGDGYTCLDIDECLTHPCDENATCSNNNGSFTYIDECLNDPCDSNATCSNTAGSYICECNTGFSGSGFTCTNINECENATEICDSNATCSDTQGSYECMCNTGYSGDGLSCTNIDECSSGGAVCDQNADCSDTAGSYECTCFSGYTGDGYTCLDIDECLTHPCDENATCTNNNGSFTCQCNTGYVGNGTYCTHHTCFVSPDHLYECGRAVSSEITCEAMGCCYNSSALIQCYHPSDVDECSLSLDNCDLNAQCINLDDGYNCTCSSGYTGNGTACYDINECSTGSAECDENAECYDTAGSYDCTCFSGYIGDGYTCQDIDECLTHPCDENATCTNNNGSFSYTNECENVTEICDGNATCSDTQDTNECNLGIDACDGDATCNNTAGSYECVCNSGFYGNGLSCENVNECSTGRAECDENADCYDTAGSYECTCFSGYTGDGYTCRDIDECLTDPCDENATCTNTDGSYSCHCDNGFTGNGSFCFDVNECETGNNTCDSSATCIDTVGSYECECNIGYSGDGLSCSDIDECSTGSAVCDENADCYDTAGSYECTCFSGYTGDGYTCQDIDECLTHPCDENATCTNNNGSFSCQCNTGYVGNGSLCIHQTCFVPVDRIHECGSNVSSEKACEAMGCCYNSSADVNCYHPSDVNECDLELDNCHTHAYCANVEDGFTCTCKSGYTGDGLDCENVDECTLGTDTCDTEHADCIDSEGSYSCMCHIGYTGNGEICSCLNGSILLLNGSHISTEFTEGTVLVCFNNVYGTVCDDYWDELEAAVVCRQLGLTSSGNSISIGRAAFGEGSNYLILLDQLMCTGNENSLLDCAAGEEVGSHNCDHSEDAGVRCEAVCEEGDVRLSLEGNILDSVYQNENIDENYFIKDELARGRVEVCIGENYGTVCDDNWGITDASVVCYQLGFSRYGAIAVSSGAFGDDVGSAVLYSAGCSGIETEILSCSVSYSGTCSQHSAAVICQGSRAFPRAEFGEGSGMIYLEGIECAGDEEALLNCPMELELGFSSCDHSRDAGIRCYACVDGAVRLGNGSSSNEGRVEICYNVEYGNSLFNPHSSWRVWQGNGSILLDDLMCSGDESSLLECLNDNDIGSHDCSHGEDAGVRCEGSINVSAPDYFSEGISPGLMSLVNCSGTEKGVIECDHMKNLQGITCDPAGVVCQVDVVASNCTTGDVRLVGSANGDEGRLEVCVNGAWGTVCSDQFDTNDASVACQMLEGFNGTSPEILTSGFEEGSAAPEILTSGFEEGSDINECVEDTDTCDGNATCSDTEGGYECECNIGYSGGGFSCSNINECDVDTDMCDSNATCSDTEGGYDCKCNVGYSGDGFSCSNIDECQRYPCDSNATCSNTAGGYICECNTGFSGSGFNCTNINECDVDTDMCDSNATCSDTEGGYDCKYINECFNASVCDENAECYDTAGSYECTCFSGYTGDGYTCQDIDECLTHPCDENATCTNNNGSFSCQCNTGYVGNGSLCIHYENTPADQTCFVPVDRIHECGSNVSSEKTCEAMGCCYNSSADINCYYPSDVDECDLELHNCHTLAYCVNVEDGFTCTCKSGYTGDGLDCENVDECTLGTDTCDTEHADCIDSEGSYSCTCHTGYTGNGEICSCLNGSILLLNGSDISTGFTEGTVLVCFNNVYGTVCDDYWDELEAAVVCRQLGLTSSGNSISIGRAAFGEGSNYSILLDQLMCTGNENSLLDCAAGEEVGSHNCDHSEDAGVRCEAVCEEGDVRLSLEGNILDSVYQNENIDENYFIKDELARGRVEVCIGGNYGTVCDDNWGITDASVVCYQLGFSRYGAIAVSSGAFGDDVGFPCIPQAELGEGSGMIYLEGIECAGDEDTLLDCPMEVELGFSSCDHSRDAGIRCYVFDLHSLCGWCCSLANGTDSNEGRVEICYNVEYGTVCDDFWDELETRVVCRQLGYLSGESHPIRHGEFGQGNGSILLDDLMCSGIESSLLECLNDNDVGSHDCSHGEDAGVNVKSTRGRVEVCIGGRYGAVCDEYWDYEDASVVCSQLGFSPHGSVNVSAPDYFSEGISPGLMSLVNCSGTEKGVIECDHMKNLQGITCDPAGVVCQGTFQTSGPIDYQSLQQFTTIVDVVASNCTTGDVRLVGSANGDEGRLEVCVNGAWGTVCSDQFDTNDASVACQMLEGFNGTSPEIFSGFEEGSAAPEILTSGFEEGSDINECDEDTDTCDGNATCSDTEGGYECECNIGYSGDGFSCSNINECFNGSVCDENAECYDTAGSYECTCFSGYTGDGYTCQDIDECLADPCDENAPCSNNNGSFSYINECDEDTDTCDGNATCSDTEGGYDCECNVGYSGDGFSCSNINECDVDTDMCDSNATCSDTEGGYDCKCNVGYSGDGFSCS</sequence>
<feature type="domain" description="EGF-like" evidence="22">
    <location>
        <begin position="2009"/>
        <end position="2048"/>
    </location>
</feature>
<evidence type="ECO:0000256" key="11">
    <source>
        <dbReference type="ARBA" id="ARBA00022837"/>
    </source>
</evidence>
<dbReference type="SMART" id="SM00202">
    <property type="entry name" value="SR"/>
    <property type="match status" value="9"/>
</dbReference>
<evidence type="ECO:0000256" key="5">
    <source>
        <dbReference type="ARBA" id="ARBA00022670"/>
    </source>
</evidence>
<dbReference type="PROSITE" id="PS50068">
    <property type="entry name" value="LDLRA_2"/>
    <property type="match status" value="1"/>
</dbReference>
<feature type="disulfide bond" evidence="19">
    <location>
        <begin position="1417"/>
        <end position="1427"/>
    </location>
</feature>
<evidence type="ECO:0000256" key="14">
    <source>
        <dbReference type="ARBA" id="ARBA00023157"/>
    </source>
</evidence>
<feature type="domain" description="EGF-like" evidence="22">
    <location>
        <begin position="1942"/>
        <end position="1980"/>
    </location>
</feature>
<keyword evidence="4 17" id="KW-0245">EGF-like domain</keyword>
<evidence type="ECO:0000313" key="26">
    <source>
        <dbReference type="EMBL" id="CAI8054863.1"/>
    </source>
</evidence>
<feature type="disulfide bond" evidence="18">
    <location>
        <begin position="583"/>
        <end position="598"/>
    </location>
</feature>
<dbReference type="Pfam" id="PF06119">
    <property type="entry name" value="NIDO"/>
    <property type="match status" value="1"/>
</dbReference>
<feature type="domain" description="EGF-like" evidence="22">
    <location>
        <begin position="840"/>
        <end position="880"/>
    </location>
</feature>
<feature type="domain" description="SRCR" evidence="23">
    <location>
        <begin position="1457"/>
        <end position="1631"/>
    </location>
</feature>
<evidence type="ECO:0000256" key="9">
    <source>
        <dbReference type="ARBA" id="ARBA00022801"/>
    </source>
</evidence>
<keyword evidence="16" id="KW-0325">Glycoprotein</keyword>
<dbReference type="CDD" id="cd00054">
    <property type="entry name" value="EGF_CA"/>
    <property type="match status" value="29"/>
</dbReference>
<dbReference type="GO" id="GO:0016020">
    <property type="term" value="C:membrane"/>
    <property type="evidence" value="ECO:0007669"/>
    <property type="project" value="UniProtKB-SubCell"/>
</dbReference>
<dbReference type="FunFam" id="3.10.250.10:FF:000016">
    <property type="entry name" value="Scavenger receptor cysteine-rich protein type 12"/>
    <property type="match status" value="2"/>
</dbReference>
<evidence type="ECO:0000256" key="2">
    <source>
        <dbReference type="ARBA" id="ARBA00004613"/>
    </source>
</evidence>
<evidence type="ECO:0000259" key="23">
    <source>
        <dbReference type="PROSITE" id="PS50287"/>
    </source>
</evidence>
<keyword evidence="12" id="KW-1133">Transmembrane helix</keyword>
<dbReference type="FunFam" id="2.10.25.10:FF:000038">
    <property type="entry name" value="Fibrillin 2"/>
    <property type="match status" value="30"/>
</dbReference>
<dbReference type="PROSITE" id="PS00010">
    <property type="entry name" value="ASX_HYDROXYL"/>
    <property type="match status" value="32"/>
</dbReference>
<dbReference type="SUPFAM" id="SSF57196">
    <property type="entry name" value="EGF/Laminin"/>
    <property type="match status" value="12"/>
</dbReference>
<protein>
    <submittedName>
        <fullName evidence="26">Fibrillin-1</fullName>
    </submittedName>
</protein>
<feature type="disulfide bond" evidence="19">
    <location>
        <begin position="2560"/>
        <end position="2570"/>
    </location>
</feature>
<feature type="domain" description="EGF-like" evidence="22">
    <location>
        <begin position="1089"/>
        <end position="1129"/>
    </location>
</feature>
<dbReference type="InterPro" id="IPR036772">
    <property type="entry name" value="SRCR-like_dom_sf"/>
</dbReference>
<feature type="domain" description="EGF-like" evidence="22">
    <location>
        <begin position="881"/>
        <end position="921"/>
    </location>
</feature>
<feature type="disulfide bond" evidence="20">
    <location>
        <begin position="2108"/>
        <end position="2123"/>
    </location>
</feature>
<feature type="domain" description="EGF-like" evidence="22">
    <location>
        <begin position="572"/>
        <end position="612"/>
    </location>
</feature>
<accession>A0AA35XDL6</accession>
<feature type="domain" description="EGF-like" evidence="22">
    <location>
        <begin position="637"/>
        <end position="675"/>
    </location>
</feature>
<evidence type="ECO:0000259" key="22">
    <source>
        <dbReference type="PROSITE" id="PS50026"/>
    </source>
</evidence>
<feature type="domain" description="EGF-like" evidence="22">
    <location>
        <begin position="1171"/>
        <end position="1209"/>
    </location>
</feature>
<feature type="domain" description="SRCR" evidence="23">
    <location>
        <begin position="1341"/>
        <end position="1449"/>
    </location>
</feature>
<feature type="domain" description="EGF-like" evidence="22">
    <location>
        <begin position="717"/>
        <end position="757"/>
    </location>
</feature>
<evidence type="ECO:0000256" key="18">
    <source>
        <dbReference type="PROSITE-ProRule" id="PRU00124"/>
    </source>
</evidence>
<feature type="domain" description="EGF-like" evidence="22">
    <location>
        <begin position="968"/>
        <end position="1008"/>
    </location>
</feature>
<dbReference type="SUPFAM" id="SSF56487">
    <property type="entry name" value="SRCR-like"/>
    <property type="match status" value="10"/>
</dbReference>
<keyword evidence="10" id="KW-0720">Serine protease</keyword>
<feature type="non-terminal residue" evidence="26">
    <location>
        <position position="1"/>
    </location>
</feature>
<feature type="domain" description="EGF-like" evidence="22">
    <location>
        <begin position="2897"/>
        <end position="2935"/>
    </location>
</feature>
<dbReference type="PROSITE" id="PS50287">
    <property type="entry name" value="SRCR_2"/>
    <property type="match status" value="10"/>
</dbReference>
<dbReference type="Gene3D" id="3.10.250.10">
    <property type="entry name" value="SRCR-like domain"/>
    <property type="match status" value="10"/>
</dbReference>
<dbReference type="InterPro" id="IPR009030">
    <property type="entry name" value="Growth_fac_rcpt_cys_sf"/>
</dbReference>
<dbReference type="InterPro" id="IPR024731">
    <property type="entry name" value="NELL2-like_EGF"/>
</dbReference>
<proteinExistence type="predicted"/>
<feature type="domain" description="EGF-like" evidence="22">
    <location>
        <begin position="1130"/>
        <end position="1170"/>
    </location>
</feature>
<feature type="disulfide bond" evidence="20">
    <location>
        <begin position="800"/>
        <end position="826"/>
    </location>
</feature>
<feature type="domain" description="SRCR" evidence="23">
    <location>
        <begin position="2226"/>
        <end position="2334"/>
    </location>
</feature>